<dbReference type="GeneTree" id="ENSGT00940000162838"/>
<feature type="region of interest" description="Disordered" evidence="19">
    <location>
        <begin position="854"/>
        <end position="873"/>
    </location>
</feature>
<dbReference type="InterPro" id="IPR008984">
    <property type="entry name" value="SMAD_FHA_dom_sf"/>
</dbReference>
<feature type="binding site" evidence="17">
    <location>
        <begin position="90"/>
        <end position="97"/>
    </location>
    <ligand>
        <name>ATP</name>
        <dbReference type="ChEBI" id="CHEBI:30616"/>
    </ligand>
</feature>
<dbReference type="Proteomes" id="UP000472277">
    <property type="component" value="Chromosome 38"/>
</dbReference>
<keyword evidence="10 18" id="KW-0175">Coiled coil</keyword>
<keyword evidence="11" id="KW-0446">Lipid-binding</keyword>
<dbReference type="PANTHER" id="PTHR47117">
    <property type="entry name" value="STAR-RELATED LIPID TRANSFER PROTEIN 9"/>
    <property type="match status" value="1"/>
</dbReference>
<dbReference type="InterPro" id="IPR001752">
    <property type="entry name" value="Kinesin_motor_dom"/>
</dbReference>
<evidence type="ECO:0000256" key="13">
    <source>
        <dbReference type="ARBA" id="ARBA00023175"/>
    </source>
</evidence>
<feature type="coiled-coil region" evidence="18">
    <location>
        <begin position="361"/>
        <end position="409"/>
    </location>
</feature>
<feature type="compositionally biased region" description="Basic and acidic residues" evidence="19">
    <location>
        <begin position="653"/>
        <end position="672"/>
    </location>
</feature>
<dbReference type="CDD" id="cd06874">
    <property type="entry name" value="PX_KIF16B_SNX23"/>
    <property type="match status" value="1"/>
</dbReference>
<keyword evidence="12" id="KW-0472">Membrane</keyword>
<evidence type="ECO:0000256" key="17">
    <source>
        <dbReference type="PROSITE-ProRule" id="PRU00283"/>
    </source>
</evidence>
<comment type="function">
    <text evidence="15">Plus end-directed microtubule-dependent motor protein involved in endosome transport and receptor recycling and degradation. Regulates the plus end motility of early endosomes and the balance between recycling and degradation of receptors such as EGF receptor (EGFR) and FGF receptor (FGFR). Regulates the Golgi to endosome transport of FGFR-containing vesicles during early development, a key process for developing basement membrane and epiblast and primitive endoderm lineages during early postimplantation development.</text>
</comment>
<dbReference type="PRINTS" id="PR00380">
    <property type="entry name" value="KINESINHEAVY"/>
</dbReference>
<keyword evidence="13 17" id="KW-0505">Motor protein</keyword>
<dbReference type="InterPro" id="IPR036871">
    <property type="entry name" value="PX_dom_sf"/>
</dbReference>
<dbReference type="InterPro" id="IPR001683">
    <property type="entry name" value="PX_dom"/>
</dbReference>
<organism evidence="22 23">
    <name type="scientific">Salmo trutta</name>
    <name type="common">Brown trout</name>
    <dbReference type="NCBI Taxonomy" id="8032"/>
    <lineage>
        <taxon>Eukaryota</taxon>
        <taxon>Metazoa</taxon>
        <taxon>Chordata</taxon>
        <taxon>Craniata</taxon>
        <taxon>Vertebrata</taxon>
        <taxon>Euteleostomi</taxon>
        <taxon>Actinopterygii</taxon>
        <taxon>Neopterygii</taxon>
        <taxon>Teleostei</taxon>
        <taxon>Protacanthopterygii</taxon>
        <taxon>Salmoniformes</taxon>
        <taxon>Salmonidae</taxon>
        <taxon>Salmoninae</taxon>
        <taxon>Salmo</taxon>
    </lineage>
</organism>
<accession>A0A674E016</accession>
<dbReference type="GO" id="GO:0003777">
    <property type="term" value="F:microtubule motor activity"/>
    <property type="evidence" value="ECO:0007669"/>
    <property type="project" value="InterPro"/>
</dbReference>
<reference evidence="22" key="1">
    <citation type="submission" date="2025-08" db="UniProtKB">
        <authorList>
            <consortium name="Ensembl"/>
        </authorList>
    </citation>
    <scope>IDENTIFICATION</scope>
</reference>
<reference evidence="22" key="2">
    <citation type="submission" date="2025-09" db="UniProtKB">
        <authorList>
            <consortium name="Ensembl"/>
        </authorList>
    </citation>
    <scope>IDENTIFICATION</scope>
</reference>
<evidence type="ECO:0000259" key="20">
    <source>
        <dbReference type="PROSITE" id="PS50067"/>
    </source>
</evidence>
<dbReference type="GO" id="GO:0031901">
    <property type="term" value="C:early endosome membrane"/>
    <property type="evidence" value="ECO:0007669"/>
    <property type="project" value="UniProtKB-SubCell"/>
</dbReference>
<dbReference type="PROSITE" id="PS50195">
    <property type="entry name" value="PX"/>
    <property type="match status" value="1"/>
</dbReference>
<evidence type="ECO:0000256" key="10">
    <source>
        <dbReference type="ARBA" id="ARBA00023054"/>
    </source>
</evidence>
<dbReference type="CDD" id="cd01365">
    <property type="entry name" value="KISc_KIF1A_KIF1B"/>
    <property type="match status" value="1"/>
</dbReference>
<keyword evidence="7 17" id="KW-0547">Nucleotide-binding</keyword>
<evidence type="ECO:0000259" key="21">
    <source>
        <dbReference type="PROSITE" id="PS50195"/>
    </source>
</evidence>
<evidence type="ECO:0000256" key="7">
    <source>
        <dbReference type="ARBA" id="ARBA00022741"/>
    </source>
</evidence>
<dbReference type="Pfam" id="PF00225">
    <property type="entry name" value="Kinesin"/>
    <property type="match status" value="1"/>
</dbReference>
<evidence type="ECO:0000313" key="23">
    <source>
        <dbReference type="Proteomes" id="UP000472277"/>
    </source>
</evidence>
<dbReference type="SUPFAM" id="SSF49879">
    <property type="entry name" value="SMAD/FHA domain"/>
    <property type="match status" value="1"/>
</dbReference>
<dbReference type="InterPro" id="IPR000253">
    <property type="entry name" value="FHA_dom"/>
</dbReference>
<dbReference type="GO" id="GO:0005874">
    <property type="term" value="C:microtubule"/>
    <property type="evidence" value="ECO:0007669"/>
    <property type="project" value="UniProtKB-KW"/>
</dbReference>
<dbReference type="Gene3D" id="2.60.200.20">
    <property type="match status" value="1"/>
</dbReference>
<dbReference type="InterPro" id="IPR027417">
    <property type="entry name" value="P-loop_NTPase"/>
</dbReference>
<dbReference type="PROSITE" id="PS00411">
    <property type="entry name" value="KINESIN_MOTOR_1"/>
    <property type="match status" value="1"/>
</dbReference>
<evidence type="ECO:0000313" key="22">
    <source>
        <dbReference type="Ensembl" id="ENSSTUP00000101129.1"/>
    </source>
</evidence>
<dbReference type="FunFam" id="3.30.1520.10:FF:000022">
    <property type="entry name" value="Kinesin family member 16B"/>
    <property type="match status" value="1"/>
</dbReference>
<dbReference type="GO" id="GO:0005524">
    <property type="term" value="F:ATP binding"/>
    <property type="evidence" value="ECO:0007669"/>
    <property type="project" value="UniProtKB-UniRule"/>
</dbReference>
<evidence type="ECO:0000256" key="2">
    <source>
        <dbReference type="ARBA" id="ARBA00004186"/>
    </source>
</evidence>
<dbReference type="GO" id="GO:0035091">
    <property type="term" value="F:phosphatidylinositol binding"/>
    <property type="evidence" value="ECO:0007669"/>
    <property type="project" value="InterPro"/>
</dbReference>
<evidence type="ECO:0000256" key="8">
    <source>
        <dbReference type="ARBA" id="ARBA00022753"/>
    </source>
</evidence>
<evidence type="ECO:0000256" key="5">
    <source>
        <dbReference type="ARBA" id="ARBA00022553"/>
    </source>
</evidence>
<dbReference type="InterPro" id="IPR036961">
    <property type="entry name" value="Kinesin_motor_dom_sf"/>
</dbReference>
<evidence type="ECO:0000256" key="6">
    <source>
        <dbReference type="ARBA" id="ARBA00022701"/>
    </source>
</evidence>
<keyword evidence="8" id="KW-0967">Endosome</keyword>
<feature type="region of interest" description="Disordered" evidence="19">
    <location>
        <begin position="653"/>
        <end position="694"/>
    </location>
</feature>
<evidence type="ECO:0000256" key="3">
    <source>
        <dbReference type="ARBA" id="ARBA00022448"/>
    </source>
</evidence>
<dbReference type="Pfam" id="PF00498">
    <property type="entry name" value="FHA"/>
    <property type="match status" value="1"/>
</dbReference>
<evidence type="ECO:0000256" key="1">
    <source>
        <dbReference type="ARBA" id="ARBA00004146"/>
    </source>
</evidence>
<feature type="domain" description="PX" evidence="21">
    <location>
        <begin position="1102"/>
        <end position="1241"/>
    </location>
</feature>
<keyword evidence="4" id="KW-0963">Cytoplasm</keyword>
<dbReference type="GO" id="GO:0016192">
    <property type="term" value="P:vesicle-mediated transport"/>
    <property type="evidence" value="ECO:0007669"/>
    <property type="project" value="UniProtKB-ARBA"/>
</dbReference>
<keyword evidence="23" id="KW-1185">Reference proteome</keyword>
<dbReference type="GO" id="GO:0007018">
    <property type="term" value="P:microtubule-based movement"/>
    <property type="evidence" value="ECO:0007669"/>
    <property type="project" value="InterPro"/>
</dbReference>
<proteinExistence type="inferred from homology"/>
<dbReference type="GO" id="GO:0008017">
    <property type="term" value="F:microtubule binding"/>
    <property type="evidence" value="ECO:0007669"/>
    <property type="project" value="InterPro"/>
</dbReference>
<dbReference type="InterPro" id="IPR019821">
    <property type="entry name" value="Kinesin_motor_CS"/>
</dbReference>
<protein>
    <recommendedName>
        <fullName evidence="16">Kinesin-like protein KIF16B</fullName>
    </recommendedName>
</protein>
<dbReference type="GO" id="GO:0007169">
    <property type="term" value="P:cell surface receptor protein tyrosine kinase signaling pathway"/>
    <property type="evidence" value="ECO:0007669"/>
    <property type="project" value="UniProtKB-ARBA"/>
</dbReference>
<evidence type="ECO:0000256" key="12">
    <source>
        <dbReference type="ARBA" id="ARBA00023136"/>
    </source>
</evidence>
<dbReference type="SUPFAM" id="SSF52540">
    <property type="entry name" value="P-loop containing nucleoside triphosphate hydrolases"/>
    <property type="match status" value="1"/>
</dbReference>
<feature type="domain" description="Kinesin motor" evidence="20">
    <location>
        <begin position="1"/>
        <end position="346"/>
    </location>
</feature>
<dbReference type="SMART" id="SM00129">
    <property type="entry name" value="KISc"/>
    <property type="match status" value="1"/>
</dbReference>
<dbReference type="PANTHER" id="PTHR47117:SF8">
    <property type="entry name" value="KINESIN FAMILY MEMBER 16B"/>
    <property type="match status" value="1"/>
</dbReference>
<keyword evidence="9 17" id="KW-0067">ATP-binding</keyword>
<keyword evidence="14" id="KW-0206">Cytoskeleton</keyword>
<dbReference type="SUPFAM" id="SSF64268">
    <property type="entry name" value="PX domain"/>
    <property type="match status" value="1"/>
</dbReference>
<evidence type="ECO:0000256" key="11">
    <source>
        <dbReference type="ARBA" id="ARBA00023121"/>
    </source>
</evidence>
<dbReference type="Gene3D" id="3.40.850.10">
    <property type="entry name" value="Kinesin motor domain"/>
    <property type="match status" value="1"/>
</dbReference>
<evidence type="ECO:0000256" key="19">
    <source>
        <dbReference type="SAM" id="MobiDB-lite"/>
    </source>
</evidence>
<keyword evidence="6" id="KW-0493">Microtubule</keyword>
<evidence type="ECO:0000256" key="4">
    <source>
        <dbReference type="ARBA" id="ARBA00022490"/>
    </source>
</evidence>
<evidence type="ECO:0000256" key="16">
    <source>
        <dbReference type="ARBA" id="ARBA00074951"/>
    </source>
</evidence>
<dbReference type="Ensembl" id="ENSSTUT00000108494.1">
    <property type="protein sequence ID" value="ENSSTUP00000101129.1"/>
    <property type="gene ID" value="ENSSTUG00000045176.1"/>
</dbReference>
<dbReference type="SMART" id="SM00312">
    <property type="entry name" value="PX"/>
    <property type="match status" value="1"/>
</dbReference>
<keyword evidence="5" id="KW-0597">Phosphoprotein</keyword>
<dbReference type="Pfam" id="PF00787">
    <property type="entry name" value="PX"/>
    <property type="match status" value="1"/>
</dbReference>
<comment type="similarity">
    <text evidence="17">Belongs to the TRAFAC class myosin-kinesin ATPase superfamily. Kinesin family.</text>
</comment>
<sequence length="1241" mass="142163">MNRREKDLTAKNIIEIKGDKTTITNLKIPDGITGDSTRESKKTFTYDFSYDSADSKSNTFISQEKVFKDLGSDVLKAAFQGYNACIFAYGQTGSGKSYTMMGNPGDAGLIPRICEGLFSRIAGMTRWDEASFRTEVSYLEIYNERVRDLLRRKSTQTYNLRVREHPKDGPYVEDLSKHLVQNYHDVEELMEAGNINRTTAATGMNDTSSRSHAIFTINFTQAKFDAEMPCETISKIHLVDLAGSERADATGATGVRLKEGGNINKSLVTLGNVISALADLSQDGVNTNLKKKQVFVPYRDSVLTWLLKDSLGGNSKTIMIATISPADVNYGETLSTLRYANRAKNIINKPTINEDCNVKLIRELRAEIARLKALLVQGNQIALLDSPTALSMEEKLHQNEARVLELTKEWTNKWNETQNILKEETLALRKEGIGVVLDSELPHLIGIDDDLLSTGIILYHLKEGRTNVGRDDASTVQDIVLHGLDLESEHCMFANQTGTVTLVPLNGAQCSVNGVQVTEASPLNQGAVILLGRTNMFRFNHPKEAAKLREKRKSGLLSSFSLSMTDLNKSCENLSTVMLYNPGRLIKEMEDRQKCEKAELERLQQEVESQRKESEQVQQRIRRQEETLRCRSQDIESRLRDLLAEKQRFEEERHRETKELELQRRQRRKQQEEREDEKTQDEEARRHSEAAERAEQAEIFRELERLKREHEEQAVRLEAERRRLEEREMEQLGLVGRLEEQLKERHEAAAALLTREDTRRLDEERRALAEIRSALLRAKEASGRSDCDGMGEEAGRAAQVRYTDFKAAQVEELGQLEEGLRQQKECLEKEVASERAALAVLVHAHKERQRQLLETQEKGAQDSSELSQEEQRMQQAEQRLLFKERRLASLTDSLLPAVADERQRAEELLKLGSSSDNTLYQVEKELEEKEDRLASHCASAEQLQQLQETYEFTANVARQEKKVRRKEKEILEAREKQQRESLEQAVARLERRHSALRRSLSLDPESVESRRKASILGPAWELDQERCARLLFTVENDEMYMIIIKMHSFLTVGLTWPLQILNYTFLSMFLSLSLIFLSFHPCLSQQRFVSVPLGINSDCLKDPVKISIPRYVLRGQGKDEHFEFEIKITVMDETWTVFRRYSRFREMHKTLKMKYPELAALEFPPKKLFGNRDERMVAERQSHLEKYLKNFFRVMMSPSSGSPLRTDSDSEGGLQLSKHAICDFSPFFKKGVFDYSSHGTG</sequence>
<keyword evidence="3" id="KW-0813">Transport</keyword>
<gene>
    <name evidence="22" type="primary">KIF16B</name>
    <name evidence="22" type="synonym">LOC115178768</name>
</gene>
<dbReference type="GO" id="GO:0005819">
    <property type="term" value="C:spindle"/>
    <property type="evidence" value="ECO:0007669"/>
    <property type="project" value="UniProtKB-SubCell"/>
</dbReference>
<feature type="compositionally biased region" description="Basic and acidic residues" evidence="19">
    <location>
        <begin position="681"/>
        <end position="694"/>
    </location>
</feature>
<dbReference type="PROSITE" id="PS50067">
    <property type="entry name" value="KINESIN_MOTOR_2"/>
    <property type="match status" value="1"/>
</dbReference>
<evidence type="ECO:0000256" key="14">
    <source>
        <dbReference type="ARBA" id="ARBA00023212"/>
    </source>
</evidence>
<evidence type="ECO:0000256" key="9">
    <source>
        <dbReference type="ARBA" id="ARBA00022840"/>
    </source>
</evidence>
<comment type="subcellular location">
    <subcellularLocation>
        <location evidence="2">Cytoplasm</location>
        <location evidence="2">Cytoskeleton</location>
        <location evidence="2">Spindle</location>
    </subcellularLocation>
    <subcellularLocation>
        <location evidence="1">Early endosome membrane</location>
    </subcellularLocation>
</comment>
<dbReference type="Gene3D" id="3.30.1520.10">
    <property type="entry name" value="Phox-like domain"/>
    <property type="match status" value="1"/>
</dbReference>
<name>A0A674E016_SALTR</name>
<dbReference type="FunFam" id="2.60.200.20:FF:000005">
    <property type="entry name" value="Kinesin family member 16B"/>
    <property type="match status" value="1"/>
</dbReference>
<evidence type="ECO:0000256" key="18">
    <source>
        <dbReference type="SAM" id="Coils"/>
    </source>
</evidence>
<evidence type="ECO:0000256" key="15">
    <source>
        <dbReference type="ARBA" id="ARBA00054846"/>
    </source>
</evidence>
<feature type="coiled-coil region" evidence="18">
    <location>
        <begin position="926"/>
        <end position="999"/>
    </location>
</feature>
<dbReference type="AlphaFoldDB" id="A0A674E016"/>
<dbReference type="FunFam" id="3.40.850.10:FF:000021">
    <property type="entry name" value="kinesin-like protein KIF16B isoform X1"/>
    <property type="match status" value="1"/>
</dbReference>